<comment type="caution">
    <text evidence="4">The sequence shown here is derived from an EMBL/GenBank/DDBJ whole genome shotgun (WGS) entry which is preliminary data.</text>
</comment>
<dbReference type="Pfam" id="PF01991">
    <property type="entry name" value="vATP-synt_E"/>
    <property type="match status" value="1"/>
</dbReference>
<sequence>MEGKAAMISRILEDAEKKASEMRAAAEAEQATRISAAQKWAEELLTSSRKALADEADATVERRETVARLDGRKKVLGAKRELIDEVFARALEKAQNFPKARYAEIVSRLLEENAEEGDTVVLSRFAPLSQSETEALPVFRARKLRFGGADGAFAGGLFLSNETCDKDLSFEALIAADRVSLESDVVEILFSDGRKTE</sequence>
<dbReference type="GO" id="GO:0046961">
    <property type="term" value="F:proton-transporting ATPase activity, rotational mechanism"/>
    <property type="evidence" value="ECO:0007669"/>
    <property type="project" value="InterPro"/>
</dbReference>
<evidence type="ECO:0000256" key="1">
    <source>
        <dbReference type="ARBA" id="ARBA00005901"/>
    </source>
</evidence>
<dbReference type="Proteomes" id="UP000291269">
    <property type="component" value="Unassembled WGS sequence"/>
</dbReference>
<organism evidence="4 5">
    <name type="scientific">Candidatus Borkfalkia ceftriaxoniphila</name>
    <dbReference type="NCBI Taxonomy" id="2508949"/>
    <lineage>
        <taxon>Bacteria</taxon>
        <taxon>Bacillati</taxon>
        <taxon>Bacillota</taxon>
        <taxon>Clostridia</taxon>
        <taxon>Christensenellales</taxon>
        <taxon>Christensenellaceae</taxon>
        <taxon>Candidatus Borkfalkia</taxon>
    </lineage>
</organism>
<name>A0A4Q2K8I2_9FIRM</name>
<keyword evidence="3" id="KW-0406">Ion transport</keyword>
<evidence type="ECO:0000313" key="5">
    <source>
        <dbReference type="Proteomes" id="UP000291269"/>
    </source>
</evidence>
<gene>
    <name evidence="4" type="ORF">ESZ91_01070</name>
</gene>
<dbReference type="OrthoDB" id="1749765at2"/>
<dbReference type="Gene3D" id="1.20.5.620">
    <property type="entry name" value="F1F0 ATP synthase subunit B, membrane domain"/>
    <property type="match status" value="1"/>
</dbReference>
<dbReference type="RefSeq" id="WP_129223245.1">
    <property type="nucleotide sequence ID" value="NZ_SDOZ01000002.1"/>
</dbReference>
<proteinExistence type="inferred from homology"/>
<protein>
    <recommendedName>
        <fullName evidence="6">V-type proton ATPase subunit E</fullName>
    </recommendedName>
</protein>
<dbReference type="SUPFAM" id="SSF160527">
    <property type="entry name" value="V-type ATPase subunit E-like"/>
    <property type="match status" value="1"/>
</dbReference>
<dbReference type="AlphaFoldDB" id="A0A4Q2K8I2"/>
<dbReference type="GO" id="GO:0033178">
    <property type="term" value="C:proton-transporting two-sector ATPase complex, catalytic domain"/>
    <property type="evidence" value="ECO:0007669"/>
    <property type="project" value="InterPro"/>
</dbReference>
<dbReference type="EMBL" id="SDOZ01000002">
    <property type="protein sequence ID" value="RXZ61004.1"/>
    <property type="molecule type" value="Genomic_DNA"/>
</dbReference>
<accession>A0A4Q2K8I2</accession>
<comment type="similarity">
    <text evidence="1">Belongs to the V-ATPase E subunit family.</text>
</comment>
<reference evidence="4 5" key="1">
    <citation type="journal article" date="2019" name="Gut">
        <title>Antibiotics-induced monodominance of a novel gut bacterial order.</title>
        <authorList>
            <person name="Hildebrand F."/>
            <person name="Moitinho-Silva L."/>
            <person name="Blasche S."/>
            <person name="Jahn M.T."/>
            <person name="Gossmann T.I."/>
            <person name="Heuerta-Cepas J."/>
            <person name="Hercog R."/>
            <person name="Luetge M."/>
            <person name="Bahram M."/>
            <person name="Pryszlak A."/>
            <person name="Alves R.J."/>
            <person name="Waszak S.M."/>
            <person name="Zhu A."/>
            <person name="Ye L."/>
            <person name="Costea P.I."/>
            <person name="Aalvink S."/>
            <person name="Belzer C."/>
            <person name="Forslund S.K."/>
            <person name="Sunagawa S."/>
            <person name="Hentschel U."/>
            <person name="Merten C."/>
            <person name="Patil K.R."/>
            <person name="Benes V."/>
            <person name="Bork P."/>
        </authorList>
    </citation>
    <scope>NUCLEOTIDE SEQUENCE [LARGE SCALE GENOMIC DNA]</scope>
    <source>
        <strain evidence="4 5">HDS1380</strain>
    </source>
</reference>
<dbReference type="InterPro" id="IPR002842">
    <property type="entry name" value="ATPase_V1_Esu"/>
</dbReference>
<evidence type="ECO:0000256" key="3">
    <source>
        <dbReference type="ARBA" id="ARBA00023065"/>
    </source>
</evidence>
<keyword evidence="2" id="KW-0813">Transport</keyword>
<evidence type="ECO:0000256" key="2">
    <source>
        <dbReference type="ARBA" id="ARBA00022448"/>
    </source>
</evidence>
<evidence type="ECO:0008006" key="6">
    <source>
        <dbReference type="Google" id="ProtNLM"/>
    </source>
</evidence>
<keyword evidence="5" id="KW-1185">Reference proteome</keyword>
<evidence type="ECO:0000313" key="4">
    <source>
        <dbReference type="EMBL" id="RXZ61004.1"/>
    </source>
</evidence>